<dbReference type="Gene3D" id="3.60.15.10">
    <property type="entry name" value="Ribonuclease Z/Hydroxyacylglutathione hydrolase-like"/>
    <property type="match status" value="1"/>
</dbReference>
<dbReference type="Pfam" id="PF00753">
    <property type="entry name" value="Lactamase_B"/>
    <property type="match status" value="1"/>
</dbReference>
<evidence type="ECO:0000259" key="1">
    <source>
        <dbReference type="SMART" id="SM00849"/>
    </source>
</evidence>
<dbReference type="PANTHER" id="PTHR42951">
    <property type="entry name" value="METALLO-BETA-LACTAMASE DOMAIN-CONTAINING"/>
    <property type="match status" value="1"/>
</dbReference>
<dbReference type="SMART" id="SM00849">
    <property type="entry name" value="Lactamase_B"/>
    <property type="match status" value="1"/>
</dbReference>
<dbReference type="PANTHER" id="PTHR42951:SF4">
    <property type="entry name" value="ACYL-COENZYME A THIOESTERASE MBLAC2"/>
    <property type="match status" value="1"/>
</dbReference>
<reference evidence="2 3" key="1">
    <citation type="journal article" date="2014" name="PLoS Genet.">
        <title>Analysis of the Phlebiopsis gigantea genome, transcriptome and secretome provides insight into its pioneer colonization strategies of wood.</title>
        <authorList>
            <person name="Hori C."/>
            <person name="Ishida T."/>
            <person name="Igarashi K."/>
            <person name="Samejima M."/>
            <person name="Suzuki H."/>
            <person name="Master E."/>
            <person name="Ferreira P."/>
            <person name="Ruiz-Duenas F.J."/>
            <person name="Held B."/>
            <person name="Canessa P."/>
            <person name="Larrondo L.F."/>
            <person name="Schmoll M."/>
            <person name="Druzhinina I.S."/>
            <person name="Kubicek C.P."/>
            <person name="Gaskell J.A."/>
            <person name="Kersten P."/>
            <person name="St John F."/>
            <person name="Glasner J."/>
            <person name="Sabat G."/>
            <person name="Splinter BonDurant S."/>
            <person name="Syed K."/>
            <person name="Yadav J."/>
            <person name="Mgbeahuruike A.C."/>
            <person name="Kovalchuk A."/>
            <person name="Asiegbu F.O."/>
            <person name="Lackner G."/>
            <person name="Hoffmeister D."/>
            <person name="Rencoret J."/>
            <person name="Gutierrez A."/>
            <person name="Sun H."/>
            <person name="Lindquist E."/>
            <person name="Barry K."/>
            <person name="Riley R."/>
            <person name="Grigoriev I.V."/>
            <person name="Henrissat B."/>
            <person name="Kues U."/>
            <person name="Berka R.M."/>
            <person name="Martinez A.T."/>
            <person name="Covert S.F."/>
            <person name="Blanchette R.A."/>
            <person name="Cullen D."/>
        </authorList>
    </citation>
    <scope>NUCLEOTIDE SEQUENCE [LARGE SCALE GENOMIC DNA]</scope>
    <source>
        <strain evidence="2 3">11061_1 CR5-6</strain>
    </source>
</reference>
<evidence type="ECO:0000313" key="3">
    <source>
        <dbReference type="Proteomes" id="UP000053257"/>
    </source>
</evidence>
<dbReference type="SUPFAM" id="SSF56281">
    <property type="entry name" value="Metallo-hydrolase/oxidoreductase"/>
    <property type="match status" value="1"/>
</dbReference>
<sequence>MARDGSEDPHTDTNLKPAFKAWRFNATTFVINEHKDSYDEQPLIYAKLLPGDEEMVIIDTGCGGATKDPKIDLKSLRTFIETVQVRGNNDKPLNEGGKMKYVIVLTHCHYDHILGVEQFAKDSTIVVSGHSPSFLAPEQLPSHSLCEDLHIRTPQYKPVLVPHLHEIQLRRDHSPGSSEGTPPRSGLVVLHTPGHTPDELAVWDTNERVLFVGDTLYEYAHIIFPNEGSIVDWMHSVDLLLKIVGTEEAQICCGHVTAGRPAQEVLASTKAFIADVISGKEVVKRKFEKRGEINGEYVQDSKRYSLVCPERLILEAREAQ</sequence>
<accession>A0A0C3PGU2</accession>
<dbReference type="EMBL" id="KN840555">
    <property type="protein sequence ID" value="KIP05023.1"/>
    <property type="molecule type" value="Genomic_DNA"/>
</dbReference>
<dbReference type="InterPro" id="IPR050855">
    <property type="entry name" value="NDM-1-like"/>
</dbReference>
<dbReference type="STRING" id="745531.A0A0C3PGU2"/>
<dbReference type="InterPro" id="IPR001279">
    <property type="entry name" value="Metallo-B-lactamas"/>
</dbReference>
<keyword evidence="3" id="KW-1185">Reference proteome</keyword>
<organism evidence="2 3">
    <name type="scientific">Phlebiopsis gigantea (strain 11061_1 CR5-6)</name>
    <name type="common">White-rot fungus</name>
    <name type="synonym">Peniophora gigantea</name>
    <dbReference type="NCBI Taxonomy" id="745531"/>
    <lineage>
        <taxon>Eukaryota</taxon>
        <taxon>Fungi</taxon>
        <taxon>Dikarya</taxon>
        <taxon>Basidiomycota</taxon>
        <taxon>Agaricomycotina</taxon>
        <taxon>Agaricomycetes</taxon>
        <taxon>Polyporales</taxon>
        <taxon>Phanerochaetaceae</taxon>
        <taxon>Phlebiopsis</taxon>
    </lineage>
</organism>
<evidence type="ECO:0000313" key="2">
    <source>
        <dbReference type="EMBL" id="KIP05023.1"/>
    </source>
</evidence>
<dbReference type="OrthoDB" id="3341310at2759"/>
<dbReference type="AlphaFoldDB" id="A0A0C3PGU2"/>
<dbReference type="HOGENOM" id="CLU_073674_0_0_1"/>
<proteinExistence type="predicted"/>
<protein>
    <recommendedName>
        <fullName evidence="1">Metallo-beta-lactamase domain-containing protein</fullName>
    </recommendedName>
</protein>
<gene>
    <name evidence="2" type="ORF">PHLGIDRAFT_120190</name>
</gene>
<dbReference type="Proteomes" id="UP000053257">
    <property type="component" value="Unassembled WGS sequence"/>
</dbReference>
<name>A0A0C3PGU2_PHLG1</name>
<feature type="domain" description="Metallo-beta-lactamase" evidence="1">
    <location>
        <begin position="43"/>
        <end position="255"/>
    </location>
</feature>
<dbReference type="InterPro" id="IPR036866">
    <property type="entry name" value="RibonucZ/Hydroxyglut_hydro"/>
</dbReference>